<sequence>MLRWLLLLCSHGAVLAVGFALGVYFLPILTAPEGPDAASLSAAAEQAQYEAELTRDLKGSDLLHWGEGTISLSAKQIVHEGELSPGPDYKLYLTKEFVEDEAGFETVKTSARRLGDIKTFDGFIVDVPDDVNIDDYTTVLVWCEAFGEFITAAKYR</sequence>
<organism evidence="2 3">
    <name type="scientific">Roseibium porphyridii</name>
    <dbReference type="NCBI Taxonomy" id="2866279"/>
    <lineage>
        <taxon>Bacteria</taxon>
        <taxon>Pseudomonadati</taxon>
        <taxon>Pseudomonadota</taxon>
        <taxon>Alphaproteobacteria</taxon>
        <taxon>Hyphomicrobiales</taxon>
        <taxon>Stappiaceae</taxon>
        <taxon>Roseibium</taxon>
    </lineage>
</organism>
<proteinExistence type="predicted"/>
<dbReference type="EMBL" id="CP120863">
    <property type="protein sequence ID" value="WFE88507.1"/>
    <property type="molecule type" value="Genomic_DNA"/>
</dbReference>
<evidence type="ECO:0000313" key="3">
    <source>
        <dbReference type="Proteomes" id="UP001209803"/>
    </source>
</evidence>
<dbReference type="RefSeq" id="WP_265681027.1">
    <property type="nucleotide sequence ID" value="NZ_CP120863.1"/>
</dbReference>
<accession>A0ABY8EZC9</accession>
<feature type="domain" description="DM13" evidence="1">
    <location>
        <begin position="51"/>
        <end position="156"/>
    </location>
</feature>
<dbReference type="InterPro" id="IPR019545">
    <property type="entry name" value="DM13_domain"/>
</dbReference>
<dbReference type="Pfam" id="PF10517">
    <property type="entry name" value="DM13"/>
    <property type="match status" value="1"/>
</dbReference>
<protein>
    <submittedName>
        <fullName evidence="2">DM13 domain-containing protein</fullName>
    </submittedName>
</protein>
<dbReference type="Proteomes" id="UP001209803">
    <property type="component" value="Chromosome"/>
</dbReference>
<dbReference type="PROSITE" id="PS51549">
    <property type="entry name" value="DM13"/>
    <property type="match status" value="1"/>
</dbReference>
<evidence type="ECO:0000259" key="1">
    <source>
        <dbReference type="PROSITE" id="PS51549"/>
    </source>
</evidence>
<reference evidence="2 3" key="1">
    <citation type="submission" date="2023-03" db="EMBL/GenBank/DDBJ databases">
        <title>Roseibium porphyridii sp. nov. and Roseibium rhodosorbium sp. nov. isolated from marine algae, Porphyridium cruentum and Rhodosorus marinus, respectively.</title>
        <authorList>
            <person name="Lee M.W."/>
            <person name="Choi B.J."/>
            <person name="Lee J.K."/>
            <person name="Choi D.G."/>
            <person name="Baek J.H."/>
            <person name="Bayburt H."/>
            <person name="Kim J.M."/>
            <person name="Han D.M."/>
            <person name="Kim K.H."/>
            <person name="Jeon C.O."/>
        </authorList>
    </citation>
    <scope>NUCLEOTIDE SEQUENCE [LARGE SCALE GENOMIC DNA]</scope>
    <source>
        <strain evidence="2 3">KMA01</strain>
    </source>
</reference>
<evidence type="ECO:0000313" key="2">
    <source>
        <dbReference type="EMBL" id="WFE88507.1"/>
    </source>
</evidence>
<name>A0ABY8EZC9_9HYPH</name>
<keyword evidence="3" id="KW-1185">Reference proteome</keyword>
<gene>
    <name evidence="2" type="ORF">K1718_20415</name>
</gene>